<dbReference type="Pfam" id="PF01370">
    <property type="entry name" value="Epimerase"/>
    <property type="match status" value="1"/>
</dbReference>
<proteinExistence type="inferred from homology"/>
<dbReference type="InterPro" id="IPR001509">
    <property type="entry name" value="Epimerase_deHydtase"/>
</dbReference>
<comment type="similarity">
    <text evidence="1">Belongs to the NAD(P)-dependent epimerase/dehydratase family.</text>
</comment>
<evidence type="ECO:0000259" key="2">
    <source>
        <dbReference type="Pfam" id="PF01370"/>
    </source>
</evidence>
<reference evidence="3 4" key="1">
    <citation type="submission" date="2018-08" db="EMBL/GenBank/DDBJ databases">
        <title>A genome reference for cultivated species of the human gut microbiota.</title>
        <authorList>
            <person name="Zou Y."/>
            <person name="Xue W."/>
            <person name="Luo G."/>
        </authorList>
    </citation>
    <scope>NUCLEOTIDE SEQUENCE [LARGE SCALE GENOMIC DNA]</scope>
    <source>
        <strain evidence="3 4">AF24-29</strain>
    </source>
</reference>
<evidence type="ECO:0000313" key="4">
    <source>
        <dbReference type="Proteomes" id="UP000284178"/>
    </source>
</evidence>
<comment type="caution">
    <text evidence="3">The sequence shown here is derived from an EMBL/GenBank/DDBJ whole genome shotgun (WGS) entry which is preliminary data.</text>
</comment>
<dbReference type="Proteomes" id="UP000284178">
    <property type="component" value="Unassembled WGS sequence"/>
</dbReference>
<protein>
    <submittedName>
        <fullName evidence="3">NAD(P)-dependent oxidoreductase</fullName>
    </submittedName>
</protein>
<dbReference type="AlphaFoldDB" id="A0A412G5T4"/>
<gene>
    <name evidence="3" type="ORF">DWY25_03280</name>
</gene>
<dbReference type="Gene3D" id="3.40.50.720">
    <property type="entry name" value="NAD(P)-binding Rossmann-like Domain"/>
    <property type="match status" value="1"/>
</dbReference>
<evidence type="ECO:0000256" key="1">
    <source>
        <dbReference type="ARBA" id="ARBA00007637"/>
    </source>
</evidence>
<name>A0A412G5T4_9FIRM</name>
<evidence type="ECO:0000313" key="3">
    <source>
        <dbReference type="EMBL" id="RGR76392.1"/>
    </source>
</evidence>
<dbReference type="InterPro" id="IPR036291">
    <property type="entry name" value="NAD(P)-bd_dom_sf"/>
</dbReference>
<feature type="domain" description="NAD-dependent epimerase/dehydratase" evidence="2">
    <location>
        <begin position="44"/>
        <end position="284"/>
    </location>
</feature>
<dbReference type="SUPFAM" id="SSF51735">
    <property type="entry name" value="NAD(P)-binding Rossmann-fold domains"/>
    <property type="match status" value="1"/>
</dbReference>
<sequence>MNRLGGLGLIEQKDCIQNVLREDMDRLLSATYIDWDKLKDGSFLVTGATGLIGSLFVKTLCHFRQQTGADIKVYILARSLDKAQKVYGKDEQINVIIGDVREPIQLKDSVDYIIHAASMTTSKYMVTNPVETFMTSVQGTYNLLQLAREKSVKGFIYLSSMEVYGVTTEDMNPITEDKLGKIDILNVRSSYSEGKRACELLCASYAQEYGVPIKIARLAQTFGAGVKKTENKVYASFIKSALRNEDIILHTAGESMGNYCYTADCVGALLCMLTRGEIGEAYTIVNSSNSMKIKDMAALVSANWGGHVVFDIPEGNMHGYAPASCMRLSGEKMERLGWKASVGLEEMYHRMITSWDEESYE</sequence>
<accession>A0A412G5T4</accession>
<organism evidence="3 4">
    <name type="scientific">Holdemania filiformis</name>
    <dbReference type="NCBI Taxonomy" id="61171"/>
    <lineage>
        <taxon>Bacteria</taxon>
        <taxon>Bacillati</taxon>
        <taxon>Bacillota</taxon>
        <taxon>Erysipelotrichia</taxon>
        <taxon>Erysipelotrichales</taxon>
        <taxon>Erysipelotrichaceae</taxon>
        <taxon>Holdemania</taxon>
    </lineage>
</organism>
<keyword evidence="4" id="KW-1185">Reference proteome</keyword>
<dbReference type="PANTHER" id="PTHR43000">
    <property type="entry name" value="DTDP-D-GLUCOSE 4,6-DEHYDRATASE-RELATED"/>
    <property type="match status" value="1"/>
</dbReference>
<dbReference type="EMBL" id="QRUP01000002">
    <property type="protein sequence ID" value="RGR76392.1"/>
    <property type="molecule type" value="Genomic_DNA"/>
</dbReference>